<name>A0A5E5P9N9_9BURK</name>
<evidence type="ECO:0000313" key="1">
    <source>
        <dbReference type="EMBL" id="VVG72963.1"/>
    </source>
</evidence>
<dbReference type="EMBL" id="CABPSX010000009">
    <property type="protein sequence ID" value="VVG72963.1"/>
    <property type="molecule type" value="Genomic_DNA"/>
</dbReference>
<reference evidence="1 2" key="1">
    <citation type="submission" date="2019-08" db="EMBL/GenBank/DDBJ databases">
        <authorList>
            <person name="Peeters C."/>
        </authorList>
    </citation>
    <scope>NUCLEOTIDE SEQUENCE [LARGE SCALE GENOMIC DNA]</scope>
    <source>
        <strain evidence="1 2">LMG 18089</strain>
    </source>
</reference>
<sequence>MGPEGGSVSQGSAIISPMAGAAAISLRQGAGGGLFSEFRVGRVQLFLMMVVFHAA</sequence>
<organism evidence="1 2">
    <name type="scientific">Pandoraea apista</name>
    <dbReference type="NCBI Taxonomy" id="93218"/>
    <lineage>
        <taxon>Bacteria</taxon>
        <taxon>Pseudomonadati</taxon>
        <taxon>Pseudomonadota</taxon>
        <taxon>Betaproteobacteria</taxon>
        <taxon>Burkholderiales</taxon>
        <taxon>Burkholderiaceae</taxon>
        <taxon>Pandoraea</taxon>
    </lineage>
</organism>
<gene>
    <name evidence="1" type="ORF">PAP18089_03966</name>
</gene>
<proteinExistence type="predicted"/>
<dbReference type="Proteomes" id="UP000364291">
    <property type="component" value="Unassembled WGS sequence"/>
</dbReference>
<accession>A0A5E5P9N9</accession>
<protein>
    <submittedName>
        <fullName evidence="1">Uncharacterized protein</fullName>
    </submittedName>
</protein>
<dbReference type="AlphaFoldDB" id="A0A5E5P9N9"/>
<evidence type="ECO:0000313" key="2">
    <source>
        <dbReference type="Proteomes" id="UP000364291"/>
    </source>
</evidence>